<dbReference type="InterPro" id="IPR023865">
    <property type="entry name" value="Aliphatic_acid_kinase_CS"/>
</dbReference>
<feature type="active site" evidence="5">
    <location>
        <position position="36"/>
    </location>
</feature>
<evidence type="ECO:0000256" key="2">
    <source>
        <dbReference type="ARBA" id="ARBA00022741"/>
    </source>
</evidence>
<evidence type="ECO:0000313" key="8">
    <source>
        <dbReference type="Proteomes" id="UP000324269"/>
    </source>
</evidence>
<dbReference type="PROSITE" id="PS01075">
    <property type="entry name" value="ACETATE_KINASE_1"/>
    <property type="match status" value="1"/>
</dbReference>
<comment type="caution">
    <text evidence="7">The sequence shown here is derived from an EMBL/GenBank/DDBJ whole genome shotgun (WGS) entry which is preliminary data.</text>
</comment>
<dbReference type="Pfam" id="PF07931">
    <property type="entry name" value="CPT"/>
    <property type="match status" value="1"/>
</dbReference>
<keyword evidence="2" id="KW-0547">Nucleotide-binding</keyword>
<organism evidence="7 8">
    <name type="scientific">Rossellomorea aquimaris</name>
    <dbReference type="NCBI Taxonomy" id="189382"/>
    <lineage>
        <taxon>Bacteria</taxon>
        <taxon>Bacillati</taxon>
        <taxon>Bacillota</taxon>
        <taxon>Bacilli</taxon>
        <taxon>Bacillales</taxon>
        <taxon>Bacillaceae</taxon>
        <taxon>Rossellomorea</taxon>
    </lineage>
</organism>
<keyword evidence="1 7" id="KW-0808">Transferase</keyword>
<dbReference type="GO" id="GO:0016774">
    <property type="term" value="F:phosphotransferase activity, carboxyl group as acceptor"/>
    <property type="evidence" value="ECO:0007669"/>
    <property type="project" value="InterPro"/>
</dbReference>
<dbReference type="GO" id="GO:0005524">
    <property type="term" value="F:ATP binding"/>
    <property type="evidence" value="ECO:0007669"/>
    <property type="project" value="UniProtKB-KW"/>
</dbReference>
<feature type="binding site" evidence="6">
    <location>
        <begin position="9"/>
        <end position="16"/>
    </location>
    <ligand>
        <name>ATP</name>
        <dbReference type="ChEBI" id="CHEBI:30616"/>
    </ligand>
</feature>
<reference evidence="7 8" key="1">
    <citation type="submission" date="2019-08" db="EMBL/GenBank/DDBJ databases">
        <title>Bacillus genomes from the desert of Cuatro Cienegas, Coahuila.</title>
        <authorList>
            <person name="Olmedo-Alvarez G."/>
        </authorList>
    </citation>
    <scope>NUCLEOTIDE SEQUENCE [LARGE SCALE GENOMIC DNA]</scope>
    <source>
        <strain evidence="7 8">CH87b_3T</strain>
    </source>
</reference>
<dbReference type="InterPro" id="IPR012853">
    <property type="entry name" value="CPT"/>
</dbReference>
<evidence type="ECO:0000256" key="4">
    <source>
        <dbReference type="ARBA" id="ARBA00022840"/>
    </source>
</evidence>
<keyword evidence="3" id="KW-0418">Kinase</keyword>
<sequence>MTEIIILNGGSSSGKTTIAKCLQNSSKAPWLRFSIDDLIEAMPDAMLKKDSGIKLGEDGSVIPGTEFRALESAWRHGMGEMARRGARIIIDDVFLSGIEARKRWEISLDGLQVLWVGVMCDPTVAAVRERDREDRIEGMAVSQAAAVHEGMQYDISVDTTKTSPEECARMIERKIKD</sequence>
<name>A0A5D4UJ88_9BACI</name>
<dbReference type="OrthoDB" id="9811101at2"/>
<gene>
    <name evidence="7" type="ORF">FZC85_08995</name>
</gene>
<evidence type="ECO:0000256" key="1">
    <source>
        <dbReference type="ARBA" id="ARBA00022679"/>
    </source>
</evidence>
<dbReference type="PIRSF" id="PIRSF007531">
    <property type="entry name" value="CPT"/>
    <property type="match status" value="1"/>
</dbReference>
<protein>
    <submittedName>
        <fullName evidence="7">Chloramphenicol phosphotransferase</fullName>
    </submittedName>
</protein>
<dbReference type="GO" id="GO:0016301">
    <property type="term" value="F:kinase activity"/>
    <property type="evidence" value="ECO:0007669"/>
    <property type="project" value="UniProtKB-KW"/>
</dbReference>
<accession>A0A5D4UJ88</accession>
<dbReference type="Proteomes" id="UP000324269">
    <property type="component" value="Unassembled WGS sequence"/>
</dbReference>
<keyword evidence="4" id="KW-0067">ATP-binding</keyword>
<proteinExistence type="predicted"/>
<evidence type="ECO:0000313" key="7">
    <source>
        <dbReference type="EMBL" id="TYS87108.1"/>
    </source>
</evidence>
<dbReference type="SUPFAM" id="SSF52540">
    <property type="entry name" value="P-loop containing nucleoside triphosphate hydrolases"/>
    <property type="match status" value="1"/>
</dbReference>
<dbReference type="EMBL" id="VTEZ01000002">
    <property type="protein sequence ID" value="TYS87108.1"/>
    <property type="molecule type" value="Genomic_DNA"/>
</dbReference>
<dbReference type="Gene3D" id="3.40.50.300">
    <property type="entry name" value="P-loop containing nucleotide triphosphate hydrolases"/>
    <property type="match status" value="1"/>
</dbReference>
<evidence type="ECO:0000256" key="6">
    <source>
        <dbReference type="PIRSR" id="PIRSR007531-2"/>
    </source>
</evidence>
<dbReference type="RefSeq" id="WP_148969927.1">
    <property type="nucleotide sequence ID" value="NZ_JBNIKW010000002.1"/>
</dbReference>
<dbReference type="AlphaFoldDB" id="A0A5D4UJ88"/>
<dbReference type="InterPro" id="IPR027417">
    <property type="entry name" value="P-loop_NTPase"/>
</dbReference>
<evidence type="ECO:0000256" key="5">
    <source>
        <dbReference type="PIRSR" id="PIRSR007531-1"/>
    </source>
</evidence>
<evidence type="ECO:0000256" key="3">
    <source>
        <dbReference type="ARBA" id="ARBA00022777"/>
    </source>
</evidence>